<dbReference type="AlphaFoldDB" id="A0A1M6V4C7"/>
<dbReference type="PRINTS" id="PR01070">
    <property type="entry name" value="ACCCTRFRASEB"/>
</dbReference>
<name>A0A1M6V4C7_PSETH</name>
<keyword evidence="1 4" id="KW-0808">Transferase</keyword>
<dbReference type="Proteomes" id="UP000184363">
    <property type="component" value="Unassembled WGS sequence"/>
</dbReference>
<dbReference type="PROSITE" id="PS50989">
    <property type="entry name" value="COA_CT_CTER"/>
    <property type="match status" value="1"/>
</dbReference>
<dbReference type="InterPro" id="IPR000438">
    <property type="entry name" value="Acetyl_CoA_COase_Trfase_b_su"/>
</dbReference>
<dbReference type="InterPro" id="IPR011763">
    <property type="entry name" value="COA_CT_C"/>
</dbReference>
<dbReference type="EMBL" id="FRAP01000011">
    <property type="protein sequence ID" value="SHK76300.1"/>
    <property type="molecule type" value="Genomic_DNA"/>
</dbReference>
<dbReference type="InterPro" id="IPR029045">
    <property type="entry name" value="ClpP/crotonase-like_dom_sf"/>
</dbReference>
<dbReference type="Gene3D" id="3.90.226.10">
    <property type="entry name" value="2-enoyl-CoA Hydratase, Chain A, domain 1"/>
    <property type="match status" value="2"/>
</dbReference>
<evidence type="ECO:0000256" key="1">
    <source>
        <dbReference type="ARBA" id="ARBA00022679"/>
    </source>
</evidence>
<gene>
    <name evidence="4" type="ORF">SAMN05443637_111189</name>
</gene>
<organism evidence="4 5">
    <name type="scientific">Pseudonocardia thermophila</name>
    <dbReference type="NCBI Taxonomy" id="1848"/>
    <lineage>
        <taxon>Bacteria</taxon>
        <taxon>Bacillati</taxon>
        <taxon>Actinomycetota</taxon>
        <taxon>Actinomycetes</taxon>
        <taxon>Pseudonocardiales</taxon>
        <taxon>Pseudonocardiaceae</taxon>
        <taxon>Pseudonocardia</taxon>
    </lineage>
</organism>
<evidence type="ECO:0000313" key="5">
    <source>
        <dbReference type="Proteomes" id="UP000184363"/>
    </source>
</evidence>
<dbReference type="PROSITE" id="PS50980">
    <property type="entry name" value="COA_CT_NTER"/>
    <property type="match status" value="1"/>
</dbReference>
<dbReference type="GO" id="GO:0006633">
    <property type="term" value="P:fatty acid biosynthetic process"/>
    <property type="evidence" value="ECO:0007669"/>
    <property type="project" value="InterPro"/>
</dbReference>
<dbReference type="SUPFAM" id="SSF52096">
    <property type="entry name" value="ClpP/crotonase"/>
    <property type="match status" value="2"/>
</dbReference>
<feature type="domain" description="CoA carboxyltransferase C-terminal" evidence="3">
    <location>
        <begin position="237"/>
        <end position="465"/>
    </location>
</feature>
<dbReference type="InterPro" id="IPR011762">
    <property type="entry name" value="COA_CT_N"/>
</dbReference>
<dbReference type="PANTHER" id="PTHR42995:SF5">
    <property type="entry name" value="ACETYL-COENZYME A CARBOXYLASE CARBOXYL TRANSFERASE SUBUNIT BETA, CHLOROPLASTIC"/>
    <property type="match status" value="1"/>
</dbReference>
<evidence type="ECO:0000259" key="2">
    <source>
        <dbReference type="PROSITE" id="PS50980"/>
    </source>
</evidence>
<proteinExistence type="predicted"/>
<dbReference type="PANTHER" id="PTHR42995">
    <property type="entry name" value="ACETYL-COENZYME A CARBOXYLASE CARBOXYL TRANSFERASE SUBUNIT BETA, CHLOROPLASTIC"/>
    <property type="match status" value="1"/>
</dbReference>
<evidence type="ECO:0000313" key="4">
    <source>
        <dbReference type="EMBL" id="SHK76300.1"/>
    </source>
</evidence>
<dbReference type="GO" id="GO:0009317">
    <property type="term" value="C:acetyl-CoA carboxylase complex"/>
    <property type="evidence" value="ECO:0007669"/>
    <property type="project" value="InterPro"/>
</dbReference>
<accession>A0A1M6V4C7</accession>
<feature type="domain" description="CoA carboxyltransferase N-terminal" evidence="2">
    <location>
        <begin position="1"/>
        <end position="245"/>
    </location>
</feature>
<dbReference type="GO" id="GO:2001295">
    <property type="term" value="P:malonyl-CoA biosynthetic process"/>
    <property type="evidence" value="ECO:0007669"/>
    <property type="project" value="TreeGrafter"/>
</dbReference>
<dbReference type="GO" id="GO:0016740">
    <property type="term" value="F:transferase activity"/>
    <property type="evidence" value="ECO:0007669"/>
    <property type="project" value="UniProtKB-KW"/>
</dbReference>
<sequence length="474" mass="48385">MAAVAPSATRPGLDALLAELCDGPLQSWDEPLAPPPAHADTAEYRAALHAARERSGHDESVRTGEARIGGHRVAIVAGDFAFLAGSIGVRAADRILAAIERATAARLPLLGITASGGTRMQEGTPAFLRMAEIAAALTEHRRAGLPYLTYLRHPTTGGVLASWGSLGHVTFAEPGALIGFLGPKVYAALHGGPFPPGVQTAENLHAHGLVDAVVTPSTLRGAVCKVLDLASGPRPAPLLSPAPAGPAPDPWTCVTVTRDPARPGLRAVLAAADDVLELAPAPGARLALTRFAGTPCVLIGHDRGDPRPAGPGALRLVLRATELATELGLPLVTVIDTGGSELSISAEEQGTAQHIARCLAALTSLPVPSVSVLLGQGAGGAALALLPADRVVATRHSWIAPIPPEGASAVLHGTADHAAELAAAQHIRVADLGLADVVVEDTDPGVFPVHVAAAIGAQLRAALHAPRSRRLRPI</sequence>
<dbReference type="STRING" id="1848.SAMN05443637_111189"/>
<evidence type="ECO:0000259" key="3">
    <source>
        <dbReference type="PROSITE" id="PS50989"/>
    </source>
</evidence>
<dbReference type="Pfam" id="PF01039">
    <property type="entry name" value="Carboxyl_trans"/>
    <property type="match status" value="1"/>
</dbReference>
<keyword evidence="5" id="KW-1185">Reference proteome</keyword>
<dbReference type="InterPro" id="IPR034733">
    <property type="entry name" value="AcCoA_carboxyl_beta"/>
</dbReference>
<reference evidence="4 5" key="1">
    <citation type="submission" date="2016-11" db="EMBL/GenBank/DDBJ databases">
        <authorList>
            <person name="Jaros S."/>
            <person name="Januszkiewicz K."/>
            <person name="Wedrychowicz H."/>
        </authorList>
    </citation>
    <scope>NUCLEOTIDE SEQUENCE [LARGE SCALE GENOMIC DNA]</scope>
    <source>
        <strain evidence="4 5">DSM 43832</strain>
    </source>
</reference>
<protein>
    <submittedName>
        <fullName evidence="4">Acetyl-CoA carboxylase carboxyl transferase subunit beta</fullName>
    </submittedName>
</protein>
<dbReference type="GO" id="GO:0003989">
    <property type="term" value="F:acetyl-CoA carboxylase activity"/>
    <property type="evidence" value="ECO:0007669"/>
    <property type="project" value="InterPro"/>
</dbReference>